<dbReference type="Gene3D" id="3.40.50.2020">
    <property type="match status" value="1"/>
</dbReference>
<feature type="region of interest" description="Disordered" evidence="1">
    <location>
        <begin position="92"/>
        <end position="125"/>
    </location>
</feature>
<sequence length="336" mass="37283">MNRQQIAQLKDENCNDETLVKSVNELAAELIEKATNLLVNKSSVQSSKSAIPSSPMSSHRMVGPDVCTSVSSRSTLRPFSISSDNDELGGMLYPYSDVHSNATTGNKDQHKDEEKQSTETEPIHTKQKKLCGVLLTNGGLIMKKAVSLSLYSDQNKESETGDSVTTSSTTTSSNSNSNNNNNNQNLNLEDTIGLIHIINAKSDPNNPRFYFRKLPFQIAQKGVILADSLIGTGNRARMALHVLLDHHVKESNICFICLIASRIGLISLARFFPKATVFFVFVCSFVFFKFLFFVCGAILEEMDNKNWVDVPGIRNLVSRYCKAAQISFVEYSDYDQ</sequence>
<evidence type="ECO:0000313" key="5">
    <source>
        <dbReference type="Proteomes" id="UP000023152"/>
    </source>
</evidence>
<dbReference type="OrthoDB" id="738517at2759"/>
<feature type="compositionally biased region" description="Low complexity" evidence="1">
    <location>
        <begin position="47"/>
        <end position="58"/>
    </location>
</feature>
<dbReference type="AlphaFoldDB" id="X6MED5"/>
<reference evidence="4 5" key="1">
    <citation type="journal article" date="2013" name="Curr. Biol.">
        <title>The Genome of the Foraminiferan Reticulomyxa filosa.</title>
        <authorList>
            <person name="Glockner G."/>
            <person name="Hulsmann N."/>
            <person name="Schleicher M."/>
            <person name="Noegel A.A."/>
            <person name="Eichinger L."/>
            <person name="Gallinger C."/>
            <person name="Pawlowski J."/>
            <person name="Sierra R."/>
            <person name="Euteneuer U."/>
            <person name="Pillet L."/>
            <person name="Moustafa A."/>
            <person name="Platzer M."/>
            <person name="Groth M."/>
            <person name="Szafranski K."/>
            <person name="Schliwa M."/>
        </authorList>
    </citation>
    <scope>NUCLEOTIDE SEQUENCE [LARGE SCALE GENOMIC DNA]</scope>
</reference>
<dbReference type="SUPFAM" id="SSF53271">
    <property type="entry name" value="PRTase-like"/>
    <property type="match status" value="1"/>
</dbReference>
<evidence type="ECO:0000256" key="2">
    <source>
        <dbReference type="SAM" id="Phobius"/>
    </source>
</evidence>
<dbReference type="Proteomes" id="UP000023152">
    <property type="component" value="Unassembled WGS sequence"/>
</dbReference>
<proteinExistence type="predicted"/>
<feature type="region of interest" description="Disordered" evidence="1">
    <location>
        <begin position="152"/>
        <end position="185"/>
    </location>
</feature>
<keyword evidence="5" id="KW-1185">Reference proteome</keyword>
<name>X6MED5_RETFI</name>
<feature type="transmembrane region" description="Helical" evidence="2">
    <location>
        <begin position="278"/>
        <end position="299"/>
    </location>
</feature>
<protein>
    <recommendedName>
        <fullName evidence="3">Phosphoribosyltransferase domain-containing protein</fullName>
    </recommendedName>
</protein>
<feature type="compositionally biased region" description="Basic and acidic residues" evidence="1">
    <location>
        <begin position="107"/>
        <end position="124"/>
    </location>
</feature>
<evidence type="ECO:0000256" key="1">
    <source>
        <dbReference type="SAM" id="MobiDB-lite"/>
    </source>
</evidence>
<evidence type="ECO:0000259" key="3">
    <source>
        <dbReference type="Pfam" id="PF14681"/>
    </source>
</evidence>
<accession>X6MED5</accession>
<keyword evidence="2" id="KW-0472">Membrane</keyword>
<feature type="compositionally biased region" description="Low complexity" evidence="1">
    <location>
        <begin position="165"/>
        <end position="183"/>
    </location>
</feature>
<dbReference type="Pfam" id="PF14681">
    <property type="entry name" value="UPRTase"/>
    <property type="match status" value="1"/>
</dbReference>
<keyword evidence="2" id="KW-1133">Transmembrane helix</keyword>
<comment type="caution">
    <text evidence="4">The sequence shown here is derived from an EMBL/GenBank/DDBJ whole genome shotgun (WGS) entry which is preliminary data.</text>
</comment>
<organism evidence="4 5">
    <name type="scientific">Reticulomyxa filosa</name>
    <dbReference type="NCBI Taxonomy" id="46433"/>
    <lineage>
        <taxon>Eukaryota</taxon>
        <taxon>Sar</taxon>
        <taxon>Rhizaria</taxon>
        <taxon>Retaria</taxon>
        <taxon>Foraminifera</taxon>
        <taxon>Monothalamids</taxon>
        <taxon>Reticulomyxidae</taxon>
        <taxon>Reticulomyxa</taxon>
    </lineage>
</organism>
<dbReference type="InterPro" id="IPR029057">
    <property type="entry name" value="PRTase-like"/>
</dbReference>
<keyword evidence="2" id="KW-0812">Transmembrane</keyword>
<feature type="region of interest" description="Disordered" evidence="1">
    <location>
        <begin position="47"/>
        <end position="71"/>
    </location>
</feature>
<dbReference type="EMBL" id="ASPP01021550">
    <property type="protein sequence ID" value="ETO12274.1"/>
    <property type="molecule type" value="Genomic_DNA"/>
</dbReference>
<evidence type="ECO:0000313" key="4">
    <source>
        <dbReference type="EMBL" id="ETO12274.1"/>
    </source>
</evidence>
<gene>
    <name evidence="4" type="ORF">RFI_25105</name>
</gene>
<feature type="domain" description="Phosphoribosyltransferase" evidence="3">
    <location>
        <begin position="194"/>
        <end position="279"/>
    </location>
</feature>
<dbReference type="InterPro" id="IPR000836">
    <property type="entry name" value="PRTase_dom"/>
</dbReference>